<evidence type="ECO:0000313" key="10">
    <source>
        <dbReference type="EMBL" id="KAF6137042.1"/>
    </source>
</evidence>
<feature type="transmembrane region" description="Helical" evidence="8">
    <location>
        <begin position="179"/>
        <end position="202"/>
    </location>
</feature>
<dbReference type="InterPro" id="IPR003663">
    <property type="entry name" value="Sugar/inositol_transpt"/>
</dbReference>
<feature type="domain" description="Amino acid transporter transmembrane" evidence="9">
    <location>
        <begin position="388"/>
        <end position="570"/>
    </location>
</feature>
<gene>
    <name evidence="10" type="ORF">GIB67_030806</name>
</gene>
<evidence type="ECO:0000256" key="8">
    <source>
        <dbReference type="SAM" id="Phobius"/>
    </source>
</evidence>
<keyword evidence="2" id="KW-0813">Transport</keyword>
<dbReference type="InterPro" id="IPR045263">
    <property type="entry name" value="GLUT"/>
</dbReference>
<evidence type="ECO:0000256" key="4">
    <source>
        <dbReference type="ARBA" id="ARBA00022970"/>
    </source>
</evidence>
<dbReference type="GO" id="GO:0006865">
    <property type="term" value="P:amino acid transport"/>
    <property type="evidence" value="ECO:0007669"/>
    <property type="project" value="UniProtKB-KW"/>
</dbReference>
<reference evidence="10 11" key="1">
    <citation type="journal article" date="2020" name="IScience">
        <title>Genome Sequencing of the Endangered Kingdonia uniflora (Circaeasteraceae, Ranunculales) Reveals Potential Mechanisms of Evolutionary Specialization.</title>
        <authorList>
            <person name="Sun Y."/>
            <person name="Deng T."/>
            <person name="Zhang A."/>
            <person name="Moore M.J."/>
            <person name="Landis J.B."/>
            <person name="Lin N."/>
            <person name="Zhang H."/>
            <person name="Zhang X."/>
            <person name="Huang J."/>
            <person name="Zhang X."/>
            <person name="Sun H."/>
            <person name="Wang H."/>
        </authorList>
    </citation>
    <scope>NUCLEOTIDE SEQUENCE [LARGE SCALE GENOMIC DNA]</scope>
    <source>
        <strain evidence="10">TB1705</strain>
        <tissue evidence="10">Leaf</tissue>
    </source>
</reference>
<feature type="transmembrane region" description="Helical" evidence="8">
    <location>
        <begin position="270"/>
        <end position="299"/>
    </location>
</feature>
<feature type="transmembrane region" description="Helical" evidence="8">
    <location>
        <begin position="447"/>
        <end position="468"/>
    </location>
</feature>
<name>A0A7J7L391_9MAGN</name>
<feature type="transmembrane region" description="Helical" evidence="8">
    <location>
        <begin position="411"/>
        <end position="435"/>
    </location>
</feature>
<keyword evidence="6 8" id="KW-0472">Membrane</keyword>
<dbReference type="Proteomes" id="UP000541444">
    <property type="component" value="Unassembled WGS sequence"/>
</dbReference>
<organism evidence="10 11">
    <name type="scientific">Kingdonia uniflora</name>
    <dbReference type="NCBI Taxonomy" id="39325"/>
    <lineage>
        <taxon>Eukaryota</taxon>
        <taxon>Viridiplantae</taxon>
        <taxon>Streptophyta</taxon>
        <taxon>Embryophyta</taxon>
        <taxon>Tracheophyta</taxon>
        <taxon>Spermatophyta</taxon>
        <taxon>Magnoliopsida</taxon>
        <taxon>Ranunculales</taxon>
        <taxon>Circaeasteraceae</taxon>
        <taxon>Kingdonia</taxon>
    </lineage>
</organism>
<feature type="transmembrane region" description="Helical" evidence="8">
    <location>
        <begin position="241"/>
        <end position="264"/>
    </location>
</feature>
<evidence type="ECO:0000256" key="2">
    <source>
        <dbReference type="ARBA" id="ARBA00022448"/>
    </source>
</evidence>
<evidence type="ECO:0000313" key="11">
    <source>
        <dbReference type="Proteomes" id="UP000541444"/>
    </source>
</evidence>
<dbReference type="PRINTS" id="PR00171">
    <property type="entry name" value="SUGRTRNSPORT"/>
</dbReference>
<dbReference type="SUPFAM" id="SSF103473">
    <property type="entry name" value="MFS general substrate transporter"/>
    <property type="match status" value="1"/>
</dbReference>
<feature type="transmembrane region" description="Helical" evidence="8">
    <location>
        <begin position="474"/>
        <end position="494"/>
    </location>
</feature>
<keyword evidence="3 8" id="KW-0812">Transmembrane</keyword>
<dbReference type="EMBL" id="JACGCM010002660">
    <property type="protein sequence ID" value="KAF6137042.1"/>
    <property type="molecule type" value="Genomic_DNA"/>
</dbReference>
<evidence type="ECO:0000256" key="6">
    <source>
        <dbReference type="ARBA" id="ARBA00023136"/>
    </source>
</evidence>
<feature type="region of interest" description="Disordered" evidence="7">
    <location>
        <begin position="346"/>
        <end position="370"/>
    </location>
</feature>
<evidence type="ECO:0000256" key="3">
    <source>
        <dbReference type="ARBA" id="ARBA00022692"/>
    </source>
</evidence>
<dbReference type="GO" id="GO:0016020">
    <property type="term" value="C:membrane"/>
    <property type="evidence" value="ECO:0007669"/>
    <property type="project" value="UniProtKB-SubCell"/>
</dbReference>
<evidence type="ECO:0000256" key="5">
    <source>
        <dbReference type="ARBA" id="ARBA00022989"/>
    </source>
</evidence>
<dbReference type="SUPFAM" id="SSF55856">
    <property type="entry name" value="Cytochrome b5-like heme/steroid binding domain"/>
    <property type="match status" value="1"/>
</dbReference>
<feature type="transmembrane region" description="Helical" evidence="8">
    <location>
        <begin position="70"/>
        <end position="90"/>
    </location>
</feature>
<comment type="caution">
    <text evidence="10">The sequence shown here is derived from an EMBL/GenBank/DDBJ whole genome shotgun (WGS) entry which is preliminary data.</text>
</comment>
<dbReference type="PANTHER" id="PTHR23503:SF8">
    <property type="entry name" value="FACILITATED GLUCOSE TRANSPORTER PROTEIN 1"/>
    <property type="match status" value="1"/>
</dbReference>
<dbReference type="GO" id="GO:0015149">
    <property type="term" value="F:hexose transmembrane transporter activity"/>
    <property type="evidence" value="ECO:0007669"/>
    <property type="project" value="TreeGrafter"/>
</dbReference>
<keyword evidence="5 8" id="KW-1133">Transmembrane helix</keyword>
<dbReference type="InterPro" id="IPR036259">
    <property type="entry name" value="MFS_trans_sf"/>
</dbReference>
<dbReference type="AlphaFoldDB" id="A0A7J7L391"/>
<evidence type="ECO:0000256" key="1">
    <source>
        <dbReference type="ARBA" id="ARBA00004141"/>
    </source>
</evidence>
<keyword evidence="11" id="KW-1185">Reference proteome</keyword>
<dbReference type="PANTHER" id="PTHR23503">
    <property type="entry name" value="SOLUTE CARRIER FAMILY 2"/>
    <property type="match status" value="1"/>
</dbReference>
<evidence type="ECO:0000256" key="7">
    <source>
        <dbReference type="SAM" id="MobiDB-lite"/>
    </source>
</evidence>
<dbReference type="Pfam" id="PF00083">
    <property type="entry name" value="Sugar_tr"/>
    <property type="match status" value="1"/>
</dbReference>
<accession>A0A7J7L391</accession>
<dbReference type="InterPro" id="IPR036400">
    <property type="entry name" value="Cyt_B5-like_heme/steroid_sf"/>
</dbReference>
<feature type="transmembrane region" description="Helical" evidence="8">
    <location>
        <begin position="96"/>
        <end position="115"/>
    </location>
</feature>
<keyword evidence="4" id="KW-0029">Amino-acid transport</keyword>
<sequence length="627" mass="69653">MKTIVDIMCYDVCIFVKLHSKWDCCWPELLSDEDLEVVRNAGIVLLQRKIPDLVNIQVAKVSPSFVRGTYGSFIQIATCLGLMGALFIEIPVKEIVGWWRVCFWVSVVPAAMFAIDQYSFALSMTLPTMQGQYAEAEAALERILGGSHVKPAISELAKSDRGYGADPVKFSELLYGHHFRVVFIGSTLYALQQLSGINAVFYFSSTGAGVPSDLANACIGVANLSGSIIAMILMDRLGRKVLLGSFFGMAVAMGLQVLAASSIVQGLGALYLFVGGMLLFFQFVLTFALGAGPVHGLLLPEILPGRIRAKAMSVCLSVHWVGARHKVAALTWFMFTVKSRAPVQRKAVTKPPSAKAIRPRKSPTKSNNSTRYQKLKSFVSKMDSRWPKGRLEYAAEVHGSSGRNQTWVYSFLQYLIIFGTGISYVIITSICMRAIQRSNCFYKECHVTPCAYGDTFYMLLFGVVQIFVSQMPDFHNMLWLSIVVAIMSFSYSFIRLGLGFAKVVVNGMYWLFYLQFNLLSSRIAGDGWIKRSIGGIPQETATKKVWKISQVLGDISIAYPYSIVLIVIQTQSFVYGIVGKDKTDDFEDVGNSSSVRVMMDEYYIEEIDSLTMQKSTPSKQPKYNQDI</sequence>
<evidence type="ECO:0000259" key="9">
    <source>
        <dbReference type="Pfam" id="PF01490"/>
    </source>
</evidence>
<dbReference type="InterPro" id="IPR013057">
    <property type="entry name" value="AA_transpt_TM"/>
</dbReference>
<proteinExistence type="predicted"/>
<dbReference type="OrthoDB" id="6612291at2759"/>
<dbReference type="InterPro" id="IPR005828">
    <property type="entry name" value="MFS_sugar_transport-like"/>
</dbReference>
<comment type="subcellular location">
    <subcellularLocation>
        <location evidence="1">Membrane</location>
        <topology evidence="1">Multi-pass membrane protein</topology>
    </subcellularLocation>
</comment>
<dbReference type="Pfam" id="PF01490">
    <property type="entry name" value="Aa_trans"/>
    <property type="match status" value="1"/>
</dbReference>
<dbReference type="Gene3D" id="1.20.1250.20">
    <property type="entry name" value="MFS general substrate transporter like domains"/>
    <property type="match status" value="1"/>
</dbReference>
<protein>
    <recommendedName>
        <fullName evidence="9">Amino acid transporter transmembrane domain-containing protein</fullName>
    </recommendedName>
</protein>